<dbReference type="Pfam" id="PF06276">
    <property type="entry name" value="FhuF"/>
    <property type="match status" value="1"/>
</dbReference>
<dbReference type="InterPro" id="IPR022770">
    <property type="entry name" value="IucA/IucC-like_C"/>
</dbReference>
<sequence>MNTHLKNNTISQEIWLQANRDLMAKTIAELMHEERLKPIAVFEDEAGFTVFKLETGFENIEYGFRGQERMMDYWYIDKDSIVKTENGVQTSTLNIPQFFLEMQTVFDLDANTLARYTEELHHTLYCDALILSRGVKSSKELASSNYQTVEHQMTGHPWVIVNKSRLGFSPTDLQTFAPEAGETLKVLWLAAHKDRSAFQSLEHIAQEKFYRSEIGDELYQEFQQKLIGIGKSVQDYNLIPVHPWQWEHKLKIHFTGDIASGILILLGEGNDIYSPQQSIRTLFNTDHPEKRYLKTAVSILSTGNIRGLSPKQMKIAPAITDWVKGLIKDDAYLETKETIFLGEEAAIAYLHPQYSAIAGVPYQYNEFLGALWRESACKYLKEDEEMFTMASLLFVDQNGVPLVQAFAEQAGISIQQWITDYLDAYLTPLLHIYYTHSLCVTPHGENIMVVLKNGMPQRIVIKDFVDDIVLTTEAREKLPDHLADGLIQSSNKENVPLSILLGVFDAFFRYLSNVLHTYSNFPEETFWTLVHECIENYKNQNPHLNERYEKYDLYIPTFKRFYINSLRLKNNGYSENKAFAIPKKDGALPNPLYQIANKNSVATTV</sequence>
<organism evidence="4 5">
    <name type="scientific">Chryseobacterium angstadtii</name>
    <dbReference type="NCBI Taxonomy" id="558151"/>
    <lineage>
        <taxon>Bacteria</taxon>
        <taxon>Pseudomonadati</taxon>
        <taxon>Bacteroidota</taxon>
        <taxon>Flavobacteriia</taxon>
        <taxon>Flavobacteriales</taxon>
        <taxon>Weeksellaceae</taxon>
        <taxon>Chryseobacterium group</taxon>
        <taxon>Chryseobacterium</taxon>
    </lineage>
</organism>
<name>A0A0J7I5G9_9FLAO</name>
<dbReference type="STRING" id="558151.ACM46_16535"/>
<evidence type="ECO:0000256" key="1">
    <source>
        <dbReference type="ARBA" id="ARBA00004924"/>
    </source>
</evidence>
<feature type="domain" description="Aerobactin siderophore biosynthesis IucA/IucC-like C-terminal" evidence="3">
    <location>
        <begin position="415"/>
        <end position="573"/>
    </location>
</feature>
<dbReference type="EMBL" id="LFND01000005">
    <property type="protein sequence ID" value="KMQ61603.1"/>
    <property type="molecule type" value="Genomic_DNA"/>
</dbReference>
<comment type="pathway">
    <text evidence="1">Siderophore biosynthesis.</text>
</comment>
<comment type="caution">
    <text evidence="4">The sequence shown here is derived from an EMBL/GenBank/DDBJ whole genome shotgun (WGS) entry which is preliminary data.</text>
</comment>
<dbReference type="PANTHER" id="PTHR34384">
    <property type="entry name" value="L-2,3-DIAMINOPROPANOATE--CITRATE LIGASE"/>
    <property type="match status" value="1"/>
</dbReference>
<dbReference type="Pfam" id="PF04183">
    <property type="entry name" value="IucA_IucC"/>
    <property type="match status" value="1"/>
</dbReference>
<dbReference type="Proteomes" id="UP000036261">
    <property type="component" value="Unassembled WGS sequence"/>
</dbReference>
<keyword evidence="5" id="KW-1185">Reference proteome</keyword>
<dbReference type="PANTHER" id="PTHR34384:SF6">
    <property type="entry name" value="STAPHYLOFERRIN B SYNTHASE"/>
    <property type="match status" value="1"/>
</dbReference>
<dbReference type="Gene3D" id="6.10.250.3370">
    <property type="match status" value="1"/>
</dbReference>
<gene>
    <name evidence="4" type="ORF">ACM46_16535</name>
</gene>
<evidence type="ECO:0000259" key="3">
    <source>
        <dbReference type="Pfam" id="PF06276"/>
    </source>
</evidence>
<dbReference type="AlphaFoldDB" id="A0A0J7I5G9"/>
<feature type="domain" description="Aerobactin siderophore biosynthesis IucA/IucC N-terminal" evidence="2">
    <location>
        <begin position="146"/>
        <end position="393"/>
    </location>
</feature>
<reference evidence="4 5" key="1">
    <citation type="journal article" date="2013" name="Int. J. Syst. Evol. Microbiol.">
        <title>Chryseobacterium angstadtii sp. nov., isolated from a newt tank.</title>
        <authorList>
            <person name="Kirk K.E."/>
            <person name="Hoffman J.A."/>
            <person name="Smith K.A."/>
            <person name="Strahan B.L."/>
            <person name="Failor K.C."/>
            <person name="Krebs J.E."/>
            <person name="Gale A.N."/>
            <person name="Do T.D."/>
            <person name="Sontag T.C."/>
            <person name="Batties A.M."/>
            <person name="Mistiszyn K."/>
            <person name="Newman J.D."/>
        </authorList>
    </citation>
    <scope>NUCLEOTIDE SEQUENCE [LARGE SCALE GENOMIC DNA]</scope>
    <source>
        <strain evidence="4 5">KM</strain>
    </source>
</reference>
<evidence type="ECO:0000259" key="2">
    <source>
        <dbReference type="Pfam" id="PF04183"/>
    </source>
</evidence>
<accession>A0A0J7I5G9</accession>
<dbReference type="InterPro" id="IPR007310">
    <property type="entry name" value="Aerobactin_biosyn_IucA/IucC_N"/>
</dbReference>
<dbReference type="Gene3D" id="3.30.310.280">
    <property type="match status" value="1"/>
</dbReference>
<dbReference type="InterPro" id="IPR037455">
    <property type="entry name" value="LucA/IucC-like"/>
</dbReference>
<dbReference type="GO" id="GO:0019290">
    <property type="term" value="P:siderophore biosynthetic process"/>
    <property type="evidence" value="ECO:0007669"/>
    <property type="project" value="InterPro"/>
</dbReference>
<proteinExistence type="predicted"/>
<evidence type="ECO:0000313" key="4">
    <source>
        <dbReference type="EMBL" id="KMQ61603.1"/>
    </source>
</evidence>
<dbReference type="OrthoDB" id="495728at2"/>
<dbReference type="Gene3D" id="1.10.510.40">
    <property type="match status" value="1"/>
</dbReference>
<protein>
    <submittedName>
        <fullName evidence="4">IucA/IucC family protein</fullName>
    </submittedName>
</protein>
<dbReference type="PATRIC" id="fig|558151.6.peg.3496"/>
<dbReference type="GO" id="GO:0016881">
    <property type="term" value="F:acid-amino acid ligase activity"/>
    <property type="evidence" value="ECO:0007669"/>
    <property type="project" value="UniProtKB-ARBA"/>
</dbReference>
<evidence type="ECO:0000313" key="5">
    <source>
        <dbReference type="Proteomes" id="UP000036261"/>
    </source>
</evidence>
<dbReference type="RefSeq" id="WP_048507773.1">
    <property type="nucleotide sequence ID" value="NZ_LFND01000005.1"/>
</dbReference>